<dbReference type="CDD" id="cd13733">
    <property type="entry name" value="SPRY_PRY_C-I_1"/>
    <property type="match status" value="1"/>
</dbReference>
<dbReference type="SMART" id="SM00184">
    <property type="entry name" value="RING"/>
    <property type="match status" value="1"/>
</dbReference>
<dbReference type="InterPro" id="IPR027370">
    <property type="entry name" value="Znf-RING_euk"/>
</dbReference>
<reference evidence="10" key="3">
    <citation type="submission" date="2025-08" db="UniProtKB">
        <authorList>
            <consortium name="Ensembl"/>
        </authorList>
    </citation>
    <scope>IDENTIFICATION</scope>
</reference>
<dbReference type="Gene3D" id="2.60.120.920">
    <property type="match status" value="1"/>
</dbReference>
<evidence type="ECO:0000256" key="4">
    <source>
        <dbReference type="PROSITE-ProRule" id="PRU00024"/>
    </source>
</evidence>
<feature type="domain" description="RING-type" evidence="7">
    <location>
        <begin position="15"/>
        <end position="55"/>
    </location>
</feature>
<evidence type="ECO:0008006" key="12">
    <source>
        <dbReference type="Google" id="ProtNLM"/>
    </source>
</evidence>
<protein>
    <recommendedName>
        <fullName evidence="12">Bloodthirsty-related gene family, member 1</fullName>
    </recommendedName>
</protein>
<dbReference type="RefSeq" id="XP_026018577.1">
    <property type="nucleotide sequence ID" value="XM_026162792.1"/>
</dbReference>
<dbReference type="RefSeq" id="XP_026018578.1">
    <property type="nucleotide sequence ID" value="XM_026162793.1"/>
</dbReference>
<proteinExistence type="predicted"/>
<dbReference type="CDD" id="cd19769">
    <property type="entry name" value="Bbox2_TRIM16-like"/>
    <property type="match status" value="1"/>
</dbReference>
<evidence type="ECO:0000259" key="8">
    <source>
        <dbReference type="PROSITE" id="PS50119"/>
    </source>
</evidence>
<keyword evidence="3" id="KW-0862">Zinc</keyword>
<dbReference type="SMART" id="SM00589">
    <property type="entry name" value="PRY"/>
    <property type="match status" value="1"/>
</dbReference>
<evidence type="ECO:0000256" key="1">
    <source>
        <dbReference type="ARBA" id="ARBA00022723"/>
    </source>
</evidence>
<dbReference type="GO" id="GO:0008270">
    <property type="term" value="F:zinc ion binding"/>
    <property type="evidence" value="ECO:0007669"/>
    <property type="project" value="UniProtKB-KW"/>
</dbReference>
<keyword evidence="11" id="KW-1185">Reference proteome</keyword>
<dbReference type="Pfam" id="PF13765">
    <property type="entry name" value="PRY"/>
    <property type="match status" value="1"/>
</dbReference>
<dbReference type="InterPro" id="IPR001870">
    <property type="entry name" value="B30.2/SPRY"/>
</dbReference>
<dbReference type="InterPro" id="IPR013320">
    <property type="entry name" value="ConA-like_dom_sf"/>
</dbReference>
<feature type="region of interest" description="Disordered" evidence="6">
    <location>
        <begin position="83"/>
        <end position="103"/>
    </location>
</feature>
<dbReference type="STRING" id="8154.ENSACLP00000006903"/>
<dbReference type="InterPro" id="IPR003877">
    <property type="entry name" value="SPRY_dom"/>
</dbReference>
<evidence type="ECO:0000313" key="10">
    <source>
        <dbReference type="Ensembl" id="ENSACLP00000006903.2"/>
    </source>
</evidence>
<dbReference type="SUPFAM" id="SSF57850">
    <property type="entry name" value="RING/U-box"/>
    <property type="match status" value="1"/>
</dbReference>
<dbReference type="Bgee" id="ENSACLG00000004661">
    <property type="expression patterns" value="Expressed in anal fin"/>
</dbReference>
<dbReference type="Pfam" id="PF00622">
    <property type="entry name" value="SPRY"/>
    <property type="match status" value="1"/>
</dbReference>
<dbReference type="PROSITE" id="PS50188">
    <property type="entry name" value="B302_SPRY"/>
    <property type="match status" value="1"/>
</dbReference>
<dbReference type="GeneID" id="113019235"/>
<reference evidence="10" key="4">
    <citation type="submission" date="2025-09" db="UniProtKB">
        <authorList>
            <consortium name="Ensembl"/>
        </authorList>
    </citation>
    <scope>IDENTIFICATION</scope>
</reference>
<dbReference type="Pfam" id="PF25600">
    <property type="entry name" value="TRIM_CC"/>
    <property type="match status" value="1"/>
</dbReference>
<organism evidence="10 11">
    <name type="scientific">Astatotilapia calliptera</name>
    <name type="common">Eastern happy</name>
    <name type="synonym">Chromis callipterus</name>
    <dbReference type="NCBI Taxonomy" id="8154"/>
    <lineage>
        <taxon>Eukaryota</taxon>
        <taxon>Metazoa</taxon>
        <taxon>Chordata</taxon>
        <taxon>Craniata</taxon>
        <taxon>Vertebrata</taxon>
        <taxon>Euteleostomi</taxon>
        <taxon>Actinopterygii</taxon>
        <taxon>Neopterygii</taxon>
        <taxon>Teleostei</taxon>
        <taxon>Neoteleostei</taxon>
        <taxon>Acanthomorphata</taxon>
        <taxon>Ovalentaria</taxon>
        <taxon>Cichlomorphae</taxon>
        <taxon>Cichliformes</taxon>
        <taxon>Cichlidae</taxon>
        <taxon>African cichlids</taxon>
        <taxon>Pseudocrenilabrinae</taxon>
        <taxon>Haplochromini</taxon>
        <taxon>Astatotilapia</taxon>
    </lineage>
</organism>
<dbReference type="InterPro" id="IPR050143">
    <property type="entry name" value="TRIM/RBCC"/>
</dbReference>
<dbReference type="SMART" id="SM00449">
    <property type="entry name" value="SPRY"/>
    <property type="match status" value="1"/>
</dbReference>
<dbReference type="InterPro" id="IPR058030">
    <property type="entry name" value="TRIM8/14/16/25/29/45/65_CC"/>
</dbReference>
<dbReference type="InterPro" id="IPR043136">
    <property type="entry name" value="B30.2/SPRY_sf"/>
</dbReference>
<dbReference type="Gene3D" id="3.30.160.60">
    <property type="entry name" value="Classic Zinc Finger"/>
    <property type="match status" value="1"/>
</dbReference>
<dbReference type="SUPFAM" id="SSF49899">
    <property type="entry name" value="Concanavalin A-like lectins/glucanases"/>
    <property type="match status" value="1"/>
</dbReference>
<dbReference type="Ensembl" id="ENSACLT00000007054.2">
    <property type="protein sequence ID" value="ENSACLP00000006903.2"/>
    <property type="gene ID" value="ENSACLG00000004661.2"/>
</dbReference>
<dbReference type="PANTHER" id="PTHR24103">
    <property type="entry name" value="E3 UBIQUITIN-PROTEIN LIGASE TRIM"/>
    <property type="match status" value="1"/>
</dbReference>
<dbReference type="InterPro" id="IPR017907">
    <property type="entry name" value="Znf_RING_CS"/>
</dbReference>
<feature type="domain" description="B30.2/SPRY" evidence="9">
    <location>
        <begin position="401"/>
        <end position="595"/>
    </location>
</feature>
<evidence type="ECO:0000256" key="6">
    <source>
        <dbReference type="SAM" id="MobiDB-lite"/>
    </source>
</evidence>
<evidence type="ECO:0000259" key="9">
    <source>
        <dbReference type="PROSITE" id="PS50188"/>
    </source>
</evidence>
<feature type="coiled-coil region" evidence="5">
    <location>
        <begin position="302"/>
        <end position="336"/>
    </location>
</feature>
<evidence type="ECO:0000256" key="3">
    <source>
        <dbReference type="ARBA" id="ARBA00022833"/>
    </source>
</evidence>
<dbReference type="InterPro" id="IPR001841">
    <property type="entry name" value="Znf_RING"/>
</dbReference>
<reference evidence="10 11" key="1">
    <citation type="submission" date="2018-05" db="EMBL/GenBank/DDBJ databases">
        <authorList>
            <person name="Datahose"/>
        </authorList>
    </citation>
    <scope>NUCLEOTIDE SEQUENCE</scope>
</reference>
<evidence type="ECO:0000256" key="2">
    <source>
        <dbReference type="ARBA" id="ARBA00022771"/>
    </source>
</evidence>
<dbReference type="InterPro" id="IPR013083">
    <property type="entry name" value="Znf_RING/FYVE/PHD"/>
</dbReference>
<evidence type="ECO:0000259" key="7">
    <source>
        <dbReference type="PROSITE" id="PS50089"/>
    </source>
</evidence>
<dbReference type="AlphaFoldDB" id="A0A3P8NQH4"/>
<dbReference type="GeneTree" id="ENSGT00940000165127"/>
<dbReference type="PROSITE" id="PS50119">
    <property type="entry name" value="ZF_BBOX"/>
    <property type="match status" value="1"/>
</dbReference>
<accession>A0A3P8NQH4</accession>
<dbReference type="PROSITE" id="PS00518">
    <property type="entry name" value="ZF_RING_1"/>
    <property type="match status" value="1"/>
</dbReference>
<dbReference type="Proteomes" id="UP000265100">
    <property type="component" value="Chromosome 3"/>
</dbReference>
<dbReference type="Gene3D" id="3.30.40.10">
    <property type="entry name" value="Zinc/RING finger domain, C3HC4 (zinc finger)"/>
    <property type="match status" value="1"/>
</dbReference>
<dbReference type="InterPro" id="IPR006574">
    <property type="entry name" value="PRY"/>
</dbReference>
<dbReference type="PRINTS" id="PR01407">
    <property type="entry name" value="BUTYPHLNCDUF"/>
</dbReference>
<keyword evidence="2 4" id="KW-0863">Zinc-finger</keyword>
<reference evidence="11" key="2">
    <citation type="submission" date="2023-03" db="EMBL/GenBank/DDBJ databases">
        <authorList>
            <consortium name="Wellcome Sanger Institute Data Sharing"/>
        </authorList>
    </citation>
    <scope>NUCLEOTIDE SEQUENCE [LARGE SCALE GENOMIC DNA]</scope>
</reference>
<dbReference type="OMA" id="DQVCICP"/>
<dbReference type="PROSITE" id="PS50089">
    <property type="entry name" value="ZF_RING_2"/>
    <property type="match status" value="1"/>
</dbReference>
<dbReference type="InterPro" id="IPR000315">
    <property type="entry name" value="Znf_B-box"/>
</dbReference>
<sequence>MSLYDSFLCEEQFQCSICLDVFTNPASTPCGHSFCMQCITKYWNGAKVFKCPLCKKSFEKRPDLQINRTLREITDQYKSMKNGVVKNKSGRKGTGGHGSPSSHLFDELKKKLCHPVRKTHQTFSRSLESDSISTSFPPVKDSRASSVPNHSFSDALNETYVAGPKVSHRPHTRRRRYTLSGTEMSHNVPLCEIHNRPILIFCRSDQVCICPECEMEDHPDHDTVTVETEWMETKTLLTVSERTIQDMIIERINKIEEINMSVTELELAVDRETAGSVSLFSSLVCFIERSQAELVEAMEISRKVAQRHAESMTRQLEQEIEQLKKRQSELSKLAQSDDHLYCVKTFPILSSPPPTKDWYKVSVNSDLGTESIYMSILAQVEKFAKELKNITEKGFPAQTLDPSPSRSQPRIKGIHEYALDVTLDSSTAHPRLVLSSDLKSVRCGDRHQLVPDNPERFEKVVCVIGREPISSGKHYWEVDVTGKTDWDLGVVKYSVSRKGKIEYTPDNGFWFLSLRDKNKFGFRSQPYTDVPVNLVLHKIGIFVDFENGQVSFYNVDAKMHIYTFNDIFNETLYPFFSPCTNKSGRNDLPLIITPVKMTE</sequence>
<name>A0A3P8NQH4_ASTCA</name>
<dbReference type="SUPFAM" id="SSF57845">
    <property type="entry name" value="B-box zinc-binding domain"/>
    <property type="match status" value="1"/>
</dbReference>
<keyword evidence="1" id="KW-0479">Metal-binding</keyword>
<dbReference type="Pfam" id="PF00643">
    <property type="entry name" value="zf-B_box"/>
    <property type="match status" value="1"/>
</dbReference>
<dbReference type="InterPro" id="IPR003879">
    <property type="entry name" value="Butyrophylin_SPRY"/>
</dbReference>
<dbReference type="FunFam" id="2.60.120.920:FF:000004">
    <property type="entry name" value="Butyrophilin subfamily 1 member A1"/>
    <property type="match status" value="1"/>
</dbReference>
<evidence type="ECO:0000256" key="5">
    <source>
        <dbReference type="SAM" id="Coils"/>
    </source>
</evidence>
<dbReference type="SMART" id="SM00336">
    <property type="entry name" value="BBOX"/>
    <property type="match status" value="1"/>
</dbReference>
<dbReference type="Pfam" id="PF13445">
    <property type="entry name" value="zf-RING_UBOX"/>
    <property type="match status" value="1"/>
</dbReference>
<feature type="domain" description="B box-type" evidence="8">
    <location>
        <begin position="186"/>
        <end position="226"/>
    </location>
</feature>
<keyword evidence="5" id="KW-0175">Coiled coil</keyword>
<evidence type="ECO:0000313" key="11">
    <source>
        <dbReference type="Proteomes" id="UP000265100"/>
    </source>
</evidence>